<comment type="subcellular location">
    <subcellularLocation>
        <location evidence="9">Cytoplasm</location>
    </subcellularLocation>
</comment>
<feature type="binding site" evidence="9">
    <location>
        <position position="90"/>
    </location>
    <ligand>
        <name>substrate</name>
    </ligand>
</feature>
<evidence type="ECO:0000256" key="8">
    <source>
        <dbReference type="ARBA" id="ARBA00029346"/>
    </source>
</evidence>
<dbReference type="GO" id="GO:0004595">
    <property type="term" value="F:pantetheine-phosphate adenylyltransferase activity"/>
    <property type="evidence" value="ECO:0007669"/>
    <property type="project" value="UniProtKB-UniRule"/>
</dbReference>
<feature type="binding site" evidence="9">
    <location>
        <position position="11"/>
    </location>
    <ligand>
        <name>substrate</name>
    </ligand>
</feature>
<accession>A0A1Q8EAV9</accession>
<feature type="binding site" evidence="9">
    <location>
        <position position="76"/>
    </location>
    <ligand>
        <name>substrate</name>
    </ligand>
</feature>
<keyword evidence="1 9" id="KW-0963">Cytoplasm</keyword>
<dbReference type="EMBL" id="MSJM01000001">
    <property type="protein sequence ID" value="OLF48921.1"/>
    <property type="molecule type" value="Genomic_DNA"/>
</dbReference>
<dbReference type="Proteomes" id="UP000186890">
    <property type="component" value="Unassembled WGS sequence"/>
</dbReference>
<evidence type="ECO:0000256" key="1">
    <source>
        <dbReference type="ARBA" id="ARBA00022490"/>
    </source>
</evidence>
<evidence type="ECO:0000313" key="12">
    <source>
        <dbReference type="Proteomes" id="UP000186890"/>
    </source>
</evidence>
<feature type="binding site" evidence="9">
    <location>
        <begin position="11"/>
        <end position="12"/>
    </location>
    <ligand>
        <name>ATP</name>
        <dbReference type="ChEBI" id="CHEBI:30616"/>
    </ligand>
</feature>
<dbReference type="PRINTS" id="PR01020">
    <property type="entry name" value="LPSBIOSNTHSS"/>
</dbReference>
<dbReference type="OrthoDB" id="9806661at2"/>
<dbReference type="HAMAP" id="MF_00151">
    <property type="entry name" value="PPAT_bact"/>
    <property type="match status" value="1"/>
</dbReference>
<comment type="subunit">
    <text evidence="9">Homohexamer.</text>
</comment>
<dbReference type="InterPro" id="IPR001980">
    <property type="entry name" value="PPAT"/>
</dbReference>
<dbReference type="PANTHER" id="PTHR21342:SF1">
    <property type="entry name" value="PHOSPHOPANTETHEINE ADENYLYLTRANSFERASE"/>
    <property type="match status" value="1"/>
</dbReference>
<organism evidence="11 12">
    <name type="scientific">Streptococcus cuniculi</name>
    <dbReference type="NCBI Taxonomy" id="1432788"/>
    <lineage>
        <taxon>Bacteria</taxon>
        <taxon>Bacillati</taxon>
        <taxon>Bacillota</taxon>
        <taxon>Bacilli</taxon>
        <taxon>Lactobacillales</taxon>
        <taxon>Streptococcaceae</taxon>
        <taxon>Streptococcus</taxon>
    </lineage>
</organism>
<dbReference type="InterPro" id="IPR014729">
    <property type="entry name" value="Rossmann-like_a/b/a_fold"/>
</dbReference>
<evidence type="ECO:0000259" key="10">
    <source>
        <dbReference type="Pfam" id="PF01467"/>
    </source>
</evidence>
<evidence type="ECO:0000256" key="2">
    <source>
        <dbReference type="ARBA" id="ARBA00022679"/>
    </source>
</evidence>
<dbReference type="SUPFAM" id="SSF52374">
    <property type="entry name" value="Nucleotidylyl transferase"/>
    <property type="match status" value="1"/>
</dbReference>
<comment type="pathway">
    <text evidence="9">Cofactor biosynthesis; coenzyme A biosynthesis; CoA from (R)-pantothenate: step 4/5.</text>
</comment>
<dbReference type="CDD" id="cd02163">
    <property type="entry name" value="PPAT"/>
    <property type="match status" value="1"/>
</dbReference>
<comment type="function">
    <text evidence="9">Reversibly transfers an adenylyl group from ATP to 4'-phosphopantetheine, yielding dephospho-CoA (dPCoA) and pyrophosphate.</text>
</comment>
<reference evidence="12" key="1">
    <citation type="submission" date="2016-12" db="EMBL/GenBank/DDBJ databases">
        <authorList>
            <person name="Gulvik C.A."/>
        </authorList>
    </citation>
    <scope>NUCLEOTIDE SEQUENCE [LARGE SCALE GENOMIC DNA]</scope>
    <source>
        <strain evidence="12">NED12-00049-6B</strain>
    </source>
</reference>
<evidence type="ECO:0000256" key="4">
    <source>
        <dbReference type="ARBA" id="ARBA00022741"/>
    </source>
</evidence>
<keyword evidence="6 9" id="KW-0460">Magnesium</keyword>
<feature type="binding site" evidence="9">
    <location>
        <position position="19"/>
    </location>
    <ligand>
        <name>ATP</name>
        <dbReference type="ChEBI" id="CHEBI:30616"/>
    </ligand>
</feature>
<feature type="binding site" evidence="9">
    <location>
        <begin position="91"/>
        <end position="93"/>
    </location>
    <ligand>
        <name>ATP</name>
        <dbReference type="ChEBI" id="CHEBI:30616"/>
    </ligand>
</feature>
<keyword evidence="3 9" id="KW-0548">Nucleotidyltransferase</keyword>
<comment type="caution">
    <text evidence="11">The sequence shown here is derived from an EMBL/GenBank/DDBJ whole genome shotgun (WGS) entry which is preliminary data.</text>
</comment>
<name>A0A1Q8EAV9_9STRE</name>
<dbReference type="UniPathway" id="UPA00241">
    <property type="reaction ID" value="UER00355"/>
</dbReference>
<sequence>MSGKIGLFTGSFDPLTNGHLDLIRRASQLFDVLYVGIFVNPHKQGLLTSEKRKRLIEEVVAEMPTVKVLVAQDELVVDVAKKIGASYLVRGLRNGIDLEYESSFDFYNRRLAPELETIYLVASPEYKFVSSSQVRELLHFQQDISPYVPKVISKELMKHEKK</sequence>
<keyword evidence="7 9" id="KW-0173">Coenzyme A biosynthesis</keyword>
<dbReference type="InterPro" id="IPR004821">
    <property type="entry name" value="Cyt_trans-like"/>
</dbReference>
<feature type="binding site" evidence="9">
    <location>
        <position position="101"/>
    </location>
    <ligand>
        <name>ATP</name>
        <dbReference type="ChEBI" id="CHEBI:30616"/>
    </ligand>
</feature>
<dbReference type="EC" id="2.7.7.3" evidence="9"/>
<dbReference type="NCBIfam" id="TIGR01510">
    <property type="entry name" value="coaD_prev_kdtB"/>
    <property type="match status" value="1"/>
</dbReference>
<evidence type="ECO:0000256" key="6">
    <source>
        <dbReference type="ARBA" id="ARBA00022842"/>
    </source>
</evidence>
<gene>
    <name evidence="9" type="primary">coaD</name>
    <name evidence="11" type="ORF">BU202_01155</name>
</gene>
<evidence type="ECO:0000256" key="9">
    <source>
        <dbReference type="HAMAP-Rule" id="MF_00151"/>
    </source>
</evidence>
<dbReference type="NCBIfam" id="TIGR00125">
    <property type="entry name" value="cyt_tran_rel"/>
    <property type="match status" value="1"/>
</dbReference>
<evidence type="ECO:0000256" key="3">
    <source>
        <dbReference type="ARBA" id="ARBA00022695"/>
    </source>
</evidence>
<dbReference type="Gene3D" id="3.40.50.620">
    <property type="entry name" value="HUPs"/>
    <property type="match status" value="1"/>
</dbReference>
<keyword evidence="2 9" id="KW-0808">Transferase</keyword>
<keyword evidence="4 9" id="KW-0547">Nucleotide-binding</keyword>
<keyword evidence="12" id="KW-1185">Reference proteome</keyword>
<evidence type="ECO:0000313" key="11">
    <source>
        <dbReference type="EMBL" id="OLF48921.1"/>
    </source>
</evidence>
<proteinExistence type="inferred from homology"/>
<feature type="site" description="Transition state stabilizer" evidence="9">
    <location>
        <position position="19"/>
    </location>
</feature>
<dbReference type="RefSeq" id="WP_075103964.1">
    <property type="nucleotide sequence ID" value="NZ_MSJM01000001.1"/>
</dbReference>
<comment type="similarity">
    <text evidence="9">Belongs to the bacterial CoaD family.</text>
</comment>
<feature type="domain" description="Cytidyltransferase-like" evidence="10">
    <location>
        <begin position="7"/>
        <end position="136"/>
    </location>
</feature>
<feature type="binding site" evidence="9">
    <location>
        <position position="43"/>
    </location>
    <ligand>
        <name>substrate</name>
    </ligand>
</feature>
<keyword evidence="5 9" id="KW-0067">ATP-binding</keyword>
<comment type="cofactor">
    <cofactor evidence="9">
        <name>Mg(2+)</name>
        <dbReference type="ChEBI" id="CHEBI:18420"/>
    </cofactor>
</comment>
<dbReference type="PANTHER" id="PTHR21342">
    <property type="entry name" value="PHOSPHOPANTETHEINE ADENYLYLTRANSFERASE"/>
    <property type="match status" value="1"/>
</dbReference>
<feature type="binding site" evidence="9">
    <location>
        <begin position="126"/>
        <end position="132"/>
    </location>
    <ligand>
        <name>ATP</name>
        <dbReference type="ChEBI" id="CHEBI:30616"/>
    </ligand>
</feature>
<dbReference type="GO" id="GO:0005737">
    <property type="term" value="C:cytoplasm"/>
    <property type="evidence" value="ECO:0007669"/>
    <property type="project" value="UniProtKB-SubCell"/>
</dbReference>
<dbReference type="AlphaFoldDB" id="A0A1Q8EAV9"/>
<dbReference type="GO" id="GO:0015937">
    <property type="term" value="P:coenzyme A biosynthetic process"/>
    <property type="evidence" value="ECO:0007669"/>
    <property type="project" value="UniProtKB-UniRule"/>
</dbReference>
<comment type="catalytic activity">
    <reaction evidence="8 9">
        <text>(R)-4'-phosphopantetheine + ATP + H(+) = 3'-dephospho-CoA + diphosphate</text>
        <dbReference type="Rhea" id="RHEA:19801"/>
        <dbReference type="ChEBI" id="CHEBI:15378"/>
        <dbReference type="ChEBI" id="CHEBI:30616"/>
        <dbReference type="ChEBI" id="CHEBI:33019"/>
        <dbReference type="ChEBI" id="CHEBI:57328"/>
        <dbReference type="ChEBI" id="CHEBI:61723"/>
        <dbReference type="EC" id="2.7.7.3"/>
    </reaction>
</comment>
<dbReference type="GO" id="GO:0005524">
    <property type="term" value="F:ATP binding"/>
    <property type="evidence" value="ECO:0007669"/>
    <property type="project" value="UniProtKB-KW"/>
</dbReference>
<evidence type="ECO:0000256" key="5">
    <source>
        <dbReference type="ARBA" id="ARBA00022840"/>
    </source>
</evidence>
<dbReference type="Pfam" id="PF01467">
    <property type="entry name" value="CTP_transf_like"/>
    <property type="match status" value="1"/>
</dbReference>
<protein>
    <recommendedName>
        <fullName evidence="9">Phosphopantetheine adenylyltransferase</fullName>
        <ecNumber evidence="9">2.7.7.3</ecNumber>
    </recommendedName>
    <alternativeName>
        <fullName evidence="9">Dephospho-CoA pyrophosphorylase</fullName>
    </alternativeName>
    <alternativeName>
        <fullName evidence="9">Pantetheine-phosphate adenylyltransferase</fullName>
        <shortName evidence="9">PPAT</shortName>
    </alternativeName>
</protein>
<evidence type="ECO:0000256" key="7">
    <source>
        <dbReference type="ARBA" id="ARBA00022993"/>
    </source>
</evidence>